<keyword evidence="4 5" id="KW-0653">Protein transport</keyword>
<gene>
    <name evidence="8" type="ORF">TSOC_001740</name>
</gene>
<name>A0A2J8AFP1_9CHLO</name>
<dbReference type="InterPro" id="IPR017916">
    <property type="entry name" value="SB_dom"/>
</dbReference>
<dbReference type="InterPro" id="IPR052070">
    <property type="entry name" value="ESCRT-I_UEV_domain"/>
</dbReference>
<evidence type="ECO:0000256" key="4">
    <source>
        <dbReference type="ARBA" id="ARBA00022927"/>
    </source>
</evidence>
<dbReference type="GO" id="GO:0000813">
    <property type="term" value="C:ESCRT I complex"/>
    <property type="evidence" value="ECO:0007669"/>
    <property type="project" value="TreeGrafter"/>
</dbReference>
<feature type="region of interest" description="Disordered" evidence="6">
    <location>
        <begin position="160"/>
        <end position="235"/>
    </location>
</feature>
<sequence>MSTYNSIADYLTTVLSQRGPSAVPYDEAVKWNIREHVSELQKVFPTLTVKLSEYHCNDGRMLNVLKVEGTMPIHYQHDSLTQERMGTEQLVAELASKTKALQARDLAAEDAILALDRLLQTGQVPLDAYLKQVRALCRKQFFSRALGLKVAVAQQVAAAHPPPAAGGPGSFRTQPYPIAHGDSWSHGVPPPPPQQQQQQQQAAWQPQQPGPGSGLGGPPALHTGLLVNPLAGHGR</sequence>
<dbReference type="GO" id="GO:0015031">
    <property type="term" value="P:protein transport"/>
    <property type="evidence" value="ECO:0007669"/>
    <property type="project" value="UniProtKB-UniRule"/>
</dbReference>
<keyword evidence="2 5" id="KW-0813">Transport</keyword>
<evidence type="ECO:0000256" key="5">
    <source>
        <dbReference type="PROSITE-ProRule" id="PRU00644"/>
    </source>
</evidence>
<organism evidence="8 9">
    <name type="scientific">Tetrabaena socialis</name>
    <dbReference type="NCBI Taxonomy" id="47790"/>
    <lineage>
        <taxon>Eukaryota</taxon>
        <taxon>Viridiplantae</taxon>
        <taxon>Chlorophyta</taxon>
        <taxon>core chlorophytes</taxon>
        <taxon>Chlorophyceae</taxon>
        <taxon>CS clade</taxon>
        <taxon>Chlamydomonadales</taxon>
        <taxon>Tetrabaenaceae</taxon>
        <taxon>Tetrabaena</taxon>
    </lineage>
</organism>
<dbReference type="GO" id="GO:0008333">
    <property type="term" value="P:endosome to lysosome transport"/>
    <property type="evidence" value="ECO:0007669"/>
    <property type="project" value="TreeGrafter"/>
</dbReference>
<feature type="domain" description="SB" evidence="7">
    <location>
        <begin position="92"/>
        <end position="160"/>
    </location>
</feature>
<proteinExistence type="predicted"/>
<dbReference type="Gene3D" id="3.10.110.10">
    <property type="entry name" value="Ubiquitin Conjugating Enzyme"/>
    <property type="match status" value="1"/>
</dbReference>
<dbReference type="InterPro" id="IPR037202">
    <property type="entry name" value="ESCRT_assembly_dom"/>
</dbReference>
<evidence type="ECO:0000313" key="9">
    <source>
        <dbReference type="Proteomes" id="UP000236333"/>
    </source>
</evidence>
<comment type="caution">
    <text evidence="8">The sequence shown here is derived from an EMBL/GenBank/DDBJ whole genome shotgun (WGS) entry which is preliminary data.</text>
</comment>
<evidence type="ECO:0000256" key="3">
    <source>
        <dbReference type="ARBA" id="ARBA00022753"/>
    </source>
</evidence>
<keyword evidence="9" id="KW-1185">Reference proteome</keyword>
<dbReference type="Pfam" id="PF09454">
    <property type="entry name" value="Vps23_core"/>
    <property type="match status" value="1"/>
</dbReference>
<accession>A0A2J8AFP1</accession>
<dbReference type="PROSITE" id="PS51312">
    <property type="entry name" value="SB"/>
    <property type="match status" value="1"/>
</dbReference>
<evidence type="ECO:0000259" key="7">
    <source>
        <dbReference type="PROSITE" id="PS51312"/>
    </source>
</evidence>
<protein>
    <submittedName>
        <fullName evidence="8">Protein ELC</fullName>
    </submittedName>
</protein>
<evidence type="ECO:0000256" key="1">
    <source>
        <dbReference type="ARBA" id="ARBA00004177"/>
    </source>
</evidence>
<dbReference type="EMBL" id="PGGS01000031">
    <property type="protein sequence ID" value="PNH11343.1"/>
    <property type="molecule type" value="Genomic_DNA"/>
</dbReference>
<reference evidence="8 9" key="1">
    <citation type="journal article" date="2017" name="Mol. Biol. Evol.">
        <title>The 4-celled Tetrabaena socialis nuclear genome reveals the essential components for genetic control of cell number at the origin of multicellularity in the volvocine lineage.</title>
        <authorList>
            <person name="Featherston J."/>
            <person name="Arakaki Y."/>
            <person name="Hanschen E.R."/>
            <person name="Ferris P.J."/>
            <person name="Michod R.E."/>
            <person name="Olson B.J.S.C."/>
            <person name="Nozaki H."/>
            <person name="Durand P.M."/>
        </authorList>
    </citation>
    <scope>NUCLEOTIDE SEQUENCE [LARGE SCALE GENOMIC DNA]</scope>
    <source>
        <strain evidence="8 9">NIES-571</strain>
    </source>
</reference>
<dbReference type="Proteomes" id="UP000236333">
    <property type="component" value="Unassembled WGS sequence"/>
</dbReference>
<dbReference type="PANTHER" id="PTHR23306">
    <property type="entry name" value="TUMOR SUSCEPTIBILITY GENE 101 PROTEIN-RELATED"/>
    <property type="match status" value="1"/>
</dbReference>
<evidence type="ECO:0000256" key="6">
    <source>
        <dbReference type="SAM" id="MobiDB-lite"/>
    </source>
</evidence>
<dbReference type="InterPro" id="IPR016135">
    <property type="entry name" value="UBQ-conjugating_enzyme/RWD"/>
</dbReference>
<keyword evidence="3" id="KW-0967">Endosome</keyword>
<dbReference type="CDD" id="cd11685">
    <property type="entry name" value="UEV_TSG101-like"/>
    <property type="match status" value="1"/>
</dbReference>
<dbReference type="AlphaFoldDB" id="A0A2J8AFP1"/>
<dbReference type="Gene3D" id="6.10.140.820">
    <property type="match status" value="1"/>
</dbReference>
<dbReference type="OrthoDB" id="306304at2759"/>
<evidence type="ECO:0000256" key="2">
    <source>
        <dbReference type="ARBA" id="ARBA00022448"/>
    </source>
</evidence>
<feature type="compositionally biased region" description="Low complexity" evidence="6">
    <location>
        <begin position="195"/>
        <end position="207"/>
    </location>
</feature>
<dbReference type="GO" id="GO:0043130">
    <property type="term" value="F:ubiquitin binding"/>
    <property type="evidence" value="ECO:0007669"/>
    <property type="project" value="TreeGrafter"/>
</dbReference>
<evidence type="ECO:0000313" key="8">
    <source>
        <dbReference type="EMBL" id="PNH11343.1"/>
    </source>
</evidence>
<comment type="subcellular location">
    <subcellularLocation>
        <location evidence="1">Endosome</location>
    </subcellularLocation>
</comment>
<dbReference type="PANTHER" id="PTHR23306:SF3">
    <property type="entry name" value="TUMOR SUPPRESSOR PROTEIN 101"/>
    <property type="match status" value="1"/>
</dbReference>
<dbReference type="SUPFAM" id="SSF140111">
    <property type="entry name" value="Endosomal sorting complex assembly domain"/>
    <property type="match status" value="1"/>
</dbReference>